<name>A0A0D9WUY5_9ORYZ</name>
<proteinExistence type="predicted"/>
<reference evidence="2" key="3">
    <citation type="submission" date="2015-04" db="UniProtKB">
        <authorList>
            <consortium name="EnsemblPlants"/>
        </authorList>
    </citation>
    <scope>IDENTIFICATION</scope>
</reference>
<feature type="transmembrane region" description="Helical" evidence="1">
    <location>
        <begin position="169"/>
        <end position="188"/>
    </location>
</feature>
<reference evidence="2 3" key="1">
    <citation type="submission" date="2012-08" db="EMBL/GenBank/DDBJ databases">
        <title>Oryza genome evolution.</title>
        <authorList>
            <person name="Wing R.A."/>
        </authorList>
    </citation>
    <scope>NUCLEOTIDE SEQUENCE</scope>
</reference>
<dbReference type="EnsemblPlants" id="LPERR07G01130.1">
    <property type="protein sequence ID" value="LPERR07G01130.1"/>
    <property type="gene ID" value="LPERR07G01130"/>
</dbReference>
<organism evidence="2 3">
    <name type="scientific">Leersia perrieri</name>
    <dbReference type="NCBI Taxonomy" id="77586"/>
    <lineage>
        <taxon>Eukaryota</taxon>
        <taxon>Viridiplantae</taxon>
        <taxon>Streptophyta</taxon>
        <taxon>Embryophyta</taxon>
        <taxon>Tracheophyta</taxon>
        <taxon>Spermatophyta</taxon>
        <taxon>Magnoliopsida</taxon>
        <taxon>Liliopsida</taxon>
        <taxon>Poales</taxon>
        <taxon>Poaceae</taxon>
        <taxon>BOP clade</taxon>
        <taxon>Oryzoideae</taxon>
        <taxon>Oryzeae</taxon>
        <taxon>Oryzinae</taxon>
        <taxon>Leersia</taxon>
    </lineage>
</organism>
<protein>
    <submittedName>
        <fullName evidence="2">Uncharacterized protein</fullName>
    </submittedName>
</protein>
<evidence type="ECO:0000313" key="2">
    <source>
        <dbReference type="EnsemblPlants" id="LPERR07G01130.1"/>
    </source>
</evidence>
<keyword evidence="3" id="KW-1185">Reference proteome</keyword>
<dbReference type="Proteomes" id="UP000032180">
    <property type="component" value="Chromosome 7"/>
</dbReference>
<dbReference type="HOGENOM" id="CLU_1063052_0_0_1"/>
<dbReference type="AlphaFoldDB" id="A0A0D9WUY5"/>
<evidence type="ECO:0000256" key="1">
    <source>
        <dbReference type="SAM" id="Phobius"/>
    </source>
</evidence>
<reference evidence="3" key="2">
    <citation type="submission" date="2013-12" db="EMBL/GenBank/DDBJ databases">
        <authorList>
            <person name="Yu Y."/>
            <person name="Lee S."/>
            <person name="de Baynast K."/>
            <person name="Wissotski M."/>
            <person name="Liu L."/>
            <person name="Talag J."/>
            <person name="Goicoechea J."/>
            <person name="Angelova A."/>
            <person name="Jetty R."/>
            <person name="Kudrna D."/>
            <person name="Golser W."/>
            <person name="Rivera L."/>
            <person name="Zhang J."/>
            <person name="Wing R."/>
        </authorList>
    </citation>
    <scope>NUCLEOTIDE SEQUENCE</scope>
</reference>
<accession>A0A0D9WUY5</accession>
<keyword evidence="1" id="KW-0472">Membrane</keyword>
<evidence type="ECO:0000313" key="3">
    <source>
        <dbReference type="Proteomes" id="UP000032180"/>
    </source>
</evidence>
<sequence length="262" mass="27118">MAAAAVAAAGSRLPCAGALMEKAAAAAAAKAASLPGAGAPMAAAAAAKAASLPGAGAPMAAAAKAASLPGAGLAKAAVKGLSSKPMMGSNIVASRALCSATASQKAEYLKVLKEHMQKLEATLPEEEFKSIMNNFLCDYHKAVPEVDLASFKFQLKRLEEQLMWKKTSALALFSSILGFLLGVPYMFYTWEKENVRRDFHLNSLEKRLCYLEEEGSGGHGKTCTEKGNKAARATPVEIIEKKTSAVSGNSVAAPGGNNTNAE</sequence>
<dbReference type="Gramene" id="LPERR07G01130.1">
    <property type="protein sequence ID" value="LPERR07G01130.1"/>
    <property type="gene ID" value="LPERR07G01130"/>
</dbReference>
<keyword evidence="1" id="KW-1133">Transmembrane helix</keyword>
<keyword evidence="1" id="KW-0812">Transmembrane</keyword>